<keyword evidence="3" id="KW-0804">Transcription</keyword>
<reference evidence="6 7" key="1">
    <citation type="submission" date="2024-03" db="EMBL/GenBank/DDBJ databases">
        <title>Genome-scale model development and genomic sequencing of the oleaginous clade Lipomyces.</title>
        <authorList>
            <consortium name="Lawrence Berkeley National Laboratory"/>
            <person name="Czajka J.J."/>
            <person name="Han Y."/>
            <person name="Kim J."/>
            <person name="Mondo S.J."/>
            <person name="Hofstad B.A."/>
            <person name="Robles A."/>
            <person name="Haridas S."/>
            <person name="Riley R."/>
            <person name="LaButti K."/>
            <person name="Pangilinan J."/>
            <person name="Andreopoulos W."/>
            <person name="Lipzen A."/>
            <person name="Yan J."/>
            <person name="Wang M."/>
            <person name="Ng V."/>
            <person name="Grigoriev I.V."/>
            <person name="Spatafora J.W."/>
            <person name="Magnuson J.K."/>
            <person name="Baker S.E."/>
            <person name="Pomraning K.R."/>
        </authorList>
    </citation>
    <scope>NUCLEOTIDE SEQUENCE [LARGE SCALE GENOMIC DNA]</scope>
    <source>
        <strain evidence="6 7">Phaff 52-87</strain>
    </source>
</reference>
<gene>
    <name evidence="6" type="ORF">BZA70DRAFT_155352</name>
</gene>
<evidence type="ECO:0000256" key="4">
    <source>
        <dbReference type="ARBA" id="ARBA00023242"/>
    </source>
</evidence>
<evidence type="ECO:0000256" key="3">
    <source>
        <dbReference type="ARBA" id="ARBA00023163"/>
    </source>
</evidence>
<evidence type="ECO:0000256" key="5">
    <source>
        <dbReference type="SAM" id="MobiDB-lite"/>
    </source>
</evidence>
<feature type="region of interest" description="Disordered" evidence="5">
    <location>
        <begin position="208"/>
        <end position="243"/>
    </location>
</feature>
<evidence type="ECO:0000256" key="1">
    <source>
        <dbReference type="ARBA" id="ARBA00004123"/>
    </source>
</evidence>
<feature type="compositionally biased region" description="Gly residues" evidence="5">
    <location>
        <begin position="131"/>
        <end position="147"/>
    </location>
</feature>
<keyword evidence="7" id="KW-1185">Reference proteome</keyword>
<dbReference type="GeneID" id="90035254"/>
<feature type="compositionally biased region" description="Low complexity" evidence="5">
    <location>
        <begin position="24"/>
        <end position="91"/>
    </location>
</feature>
<dbReference type="Pfam" id="PF05132">
    <property type="entry name" value="RNA_pol_Rpc4"/>
    <property type="match status" value="1"/>
</dbReference>
<evidence type="ECO:0000313" key="7">
    <source>
        <dbReference type="Proteomes" id="UP001498771"/>
    </source>
</evidence>
<dbReference type="PANTHER" id="PTHR13408:SF0">
    <property type="entry name" value="DNA-DIRECTED RNA POLYMERASE III SUBUNIT RPC4"/>
    <property type="match status" value="1"/>
</dbReference>
<organism evidence="6 7">
    <name type="scientific">Myxozyma melibiosi</name>
    <dbReference type="NCBI Taxonomy" id="54550"/>
    <lineage>
        <taxon>Eukaryota</taxon>
        <taxon>Fungi</taxon>
        <taxon>Dikarya</taxon>
        <taxon>Ascomycota</taxon>
        <taxon>Saccharomycotina</taxon>
        <taxon>Lipomycetes</taxon>
        <taxon>Lipomycetales</taxon>
        <taxon>Lipomycetaceae</taxon>
        <taxon>Myxozyma</taxon>
    </lineage>
</organism>
<dbReference type="Proteomes" id="UP001498771">
    <property type="component" value="Unassembled WGS sequence"/>
</dbReference>
<evidence type="ECO:0000256" key="2">
    <source>
        <dbReference type="ARBA" id="ARBA00022478"/>
    </source>
</evidence>
<feature type="compositionally biased region" description="Pro residues" evidence="5">
    <location>
        <begin position="1"/>
        <end position="13"/>
    </location>
</feature>
<dbReference type="InterPro" id="IPR007811">
    <property type="entry name" value="RPC4"/>
</dbReference>
<sequence>MPPKRNLPPPKPPTTGRRAIPQDQTQQSTPAAPSATTTTTAATPAPSSVGSSFPALSALPPSRLDSLSRPRALSASPGSSGSPGGSSSLGLKFKPKLVARRPKEEREAAAPTVAPPILPVEPSSRGRGRGGRGGFGGRGGRGGGAGRGKMEPVASIASGPFADPVFGDPRASRAAAFERRAPAEYGGASGSGSSERSIGLIAALAAKERKGTPEANAGHAGAGSGTGGSAAAQADDYESDDEAVRQGFERINIAKVGKLTDDDAQGYARYFPIREDSGGANAEDEYANDEQIDDALVQEREQSEFVDVFGEWDLSQLERKLYFFQFAPVLPVVSGVKADDAVKDEHEQSADSATSTGGKAKAAKAKPAAAASGIGAQAAEGQVGKLVVRKSGKISIVYGGIEMDIAKGARTQFLQDVVVVDDTPEAEQATLLGQITGKVVVTPSIEKLLESDGDESD</sequence>
<protein>
    <submittedName>
        <fullName evidence="6">RNA polymerase III RPC4-domain-containing protein</fullName>
    </submittedName>
</protein>
<comment type="caution">
    <text evidence="6">The sequence shown here is derived from an EMBL/GenBank/DDBJ whole genome shotgun (WGS) entry which is preliminary data.</text>
</comment>
<proteinExistence type="predicted"/>
<dbReference type="RefSeq" id="XP_064768425.1">
    <property type="nucleotide sequence ID" value="XM_064909742.1"/>
</dbReference>
<comment type="subcellular location">
    <subcellularLocation>
        <location evidence="1">Nucleus</location>
    </subcellularLocation>
</comment>
<keyword evidence="2" id="KW-0240">DNA-directed RNA polymerase</keyword>
<dbReference type="EMBL" id="JBBJBU010000005">
    <property type="protein sequence ID" value="KAK7205392.1"/>
    <property type="molecule type" value="Genomic_DNA"/>
</dbReference>
<feature type="region of interest" description="Disordered" evidence="5">
    <location>
        <begin position="1"/>
        <end position="165"/>
    </location>
</feature>
<evidence type="ECO:0000313" key="6">
    <source>
        <dbReference type="EMBL" id="KAK7205392.1"/>
    </source>
</evidence>
<dbReference type="PANTHER" id="PTHR13408">
    <property type="entry name" value="DNA-DIRECTED RNA POLYMERASE III"/>
    <property type="match status" value="1"/>
</dbReference>
<name>A0ABR1F6E6_9ASCO</name>
<accession>A0ABR1F6E6</accession>
<keyword evidence="4" id="KW-0539">Nucleus</keyword>